<dbReference type="Gene3D" id="1.20.1540.10">
    <property type="entry name" value="Rhomboid-like"/>
    <property type="match status" value="1"/>
</dbReference>
<dbReference type="GO" id="GO:0016020">
    <property type="term" value="C:membrane"/>
    <property type="evidence" value="ECO:0007669"/>
    <property type="project" value="UniProtKB-SubCell"/>
</dbReference>
<gene>
    <name evidence="9" type="primary">gluP_2</name>
    <name evidence="9" type="ORF">FLACOL_02653</name>
</gene>
<comment type="subcellular location">
    <subcellularLocation>
        <location evidence="1">Membrane</location>
        <topology evidence="1">Multi-pass membrane protein</topology>
    </subcellularLocation>
</comment>
<comment type="similarity">
    <text evidence="2">Belongs to the peptidase S54 family.</text>
</comment>
<keyword evidence="3 7" id="KW-0812">Transmembrane</keyword>
<reference evidence="9 10" key="1">
    <citation type="submission" date="2018-02" db="EMBL/GenBank/DDBJ databases">
        <authorList>
            <person name="Cohen D.B."/>
            <person name="Kent A.D."/>
        </authorList>
    </citation>
    <scope>NUCLEOTIDE SEQUENCE [LARGE SCALE GENOMIC DNA]</scope>
    <source>
        <strain evidence="9">CIP109753</strain>
    </source>
</reference>
<keyword evidence="5 7" id="KW-1133">Transmembrane helix</keyword>
<feature type="transmembrane region" description="Helical" evidence="7">
    <location>
        <begin position="131"/>
        <end position="151"/>
    </location>
</feature>
<evidence type="ECO:0000256" key="1">
    <source>
        <dbReference type="ARBA" id="ARBA00004141"/>
    </source>
</evidence>
<evidence type="ECO:0000256" key="6">
    <source>
        <dbReference type="ARBA" id="ARBA00023136"/>
    </source>
</evidence>
<feature type="domain" description="Peptidase S54 rhomboid" evidence="8">
    <location>
        <begin position="40"/>
        <end position="182"/>
    </location>
</feature>
<protein>
    <submittedName>
        <fullName evidence="9">Rhomboid protease GluP</fullName>
        <ecNumber evidence="9">3.4.21.105</ecNumber>
    </submittedName>
</protein>
<dbReference type="AlphaFoldDB" id="A0A2N9PEA5"/>
<evidence type="ECO:0000256" key="5">
    <source>
        <dbReference type="ARBA" id="ARBA00022989"/>
    </source>
</evidence>
<evidence type="ECO:0000313" key="9">
    <source>
        <dbReference type="EMBL" id="SPE78637.1"/>
    </source>
</evidence>
<feature type="transmembrane region" description="Helical" evidence="7">
    <location>
        <begin position="105"/>
        <end position="124"/>
    </location>
</feature>
<dbReference type="SUPFAM" id="SSF144091">
    <property type="entry name" value="Rhomboid-like"/>
    <property type="match status" value="1"/>
</dbReference>
<dbReference type="Pfam" id="PF01694">
    <property type="entry name" value="Rhomboid"/>
    <property type="match status" value="1"/>
</dbReference>
<dbReference type="EC" id="3.4.21.105" evidence="9"/>
<dbReference type="Proteomes" id="UP000238180">
    <property type="component" value="Unassembled WGS sequence"/>
</dbReference>
<evidence type="ECO:0000313" key="10">
    <source>
        <dbReference type="Proteomes" id="UP000238180"/>
    </source>
</evidence>
<evidence type="ECO:0000259" key="8">
    <source>
        <dbReference type="Pfam" id="PF01694"/>
    </source>
</evidence>
<accession>A0A2N9PEA5</accession>
<dbReference type="GO" id="GO:0004252">
    <property type="term" value="F:serine-type endopeptidase activity"/>
    <property type="evidence" value="ECO:0007669"/>
    <property type="project" value="InterPro"/>
</dbReference>
<evidence type="ECO:0000256" key="7">
    <source>
        <dbReference type="SAM" id="Phobius"/>
    </source>
</evidence>
<evidence type="ECO:0000256" key="3">
    <source>
        <dbReference type="ARBA" id="ARBA00022692"/>
    </source>
</evidence>
<dbReference type="EMBL" id="OLKH01000164">
    <property type="protein sequence ID" value="SPE78637.1"/>
    <property type="molecule type" value="Genomic_DNA"/>
</dbReference>
<feature type="transmembrane region" description="Helical" evidence="7">
    <location>
        <begin position="186"/>
        <end position="207"/>
    </location>
</feature>
<dbReference type="InterPro" id="IPR022764">
    <property type="entry name" value="Peptidase_S54_rhomboid_dom"/>
</dbReference>
<keyword evidence="4 9" id="KW-0378">Hydrolase</keyword>
<dbReference type="RefSeq" id="WP_105197064.1">
    <property type="nucleotide sequence ID" value="NZ_OLKH01000164.1"/>
</dbReference>
<keyword evidence="9" id="KW-0645">Protease</keyword>
<keyword evidence="6 7" id="KW-0472">Membrane</keyword>
<name>A0A2N9PEA5_9FLAO</name>
<feature type="transmembrane region" description="Helical" evidence="7">
    <location>
        <begin position="79"/>
        <end position="99"/>
    </location>
</feature>
<dbReference type="InterPro" id="IPR035952">
    <property type="entry name" value="Rhomboid-like_sf"/>
</dbReference>
<dbReference type="PANTHER" id="PTHR43731:SF14">
    <property type="entry name" value="PRESENILIN-ASSOCIATED RHOMBOID-LIKE PROTEIN, MITOCHONDRIAL"/>
    <property type="match status" value="1"/>
</dbReference>
<dbReference type="InterPro" id="IPR050925">
    <property type="entry name" value="Rhomboid_protease_S54"/>
</dbReference>
<dbReference type="GO" id="GO:0006508">
    <property type="term" value="P:proteolysis"/>
    <property type="evidence" value="ECO:0007669"/>
    <property type="project" value="UniProtKB-KW"/>
</dbReference>
<sequence>MNLVLLALIGITVFVSYKGFTDYNFSNQYEFNVRKIRSGEQIRMLTSGFLHGDWGHLFFNMFTLYMFADIVIYNFGSYLFLIIYLVSLLSGSFLSMVYHKNDYSYRARGASGAVVGILYAAILLNPEMNLYLFLIPIPISAYIFGIGYLLYSIYGIKAQNDNIGHEAHFGGALGGLVSTILINPTILISSFKMIILLLIPIIILFFLTKIKKI</sequence>
<proteinExistence type="inferred from homology"/>
<dbReference type="PANTHER" id="PTHR43731">
    <property type="entry name" value="RHOMBOID PROTEASE"/>
    <property type="match status" value="1"/>
</dbReference>
<organism evidence="9 10">
    <name type="scientific">Flavobacterium columnare</name>
    <dbReference type="NCBI Taxonomy" id="996"/>
    <lineage>
        <taxon>Bacteria</taxon>
        <taxon>Pseudomonadati</taxon>
        <taxon>Bacteroidota</taxon>
        <taxon>Flavobacteriia</taxon>
        <taxon>Flavobacteriales</taxon>
        <taxon>Flavobacteriaceae</taxon>
        <taxon>Flavobacterium</taxon>
    </lineage>
</organism>
<evidence type="ECO:0000256" key="2">
    <source>
        <dbReference type="ARBA" id="ARBA00009045"/>
    </source>
</evidence>
<evidence type="ECO:0000256" key="4">
    <source>
        <dbReference type="ARBA" id="ARBA00022801"/>
    </source>
</evidence>